<dbReference type="Proteomes" id="UP001221898">
    <property type="component" value="Unassembled WGS sequence"/>
</dbReference>
<name>A0AAD7SKX7_9TELE</name>
<reference evidence="1" key="1">
    <citation type="journal article" date="2023" name="Science">
        <title>Genome structures resolve the early diversification of teleost fishes.</title>
        <authorList>
            <person name="Parey E."/>
            <person name="Louis A."/>
            <person name="Montfort J."/>
            <person name="Bouchez O."/>
            <person name="Roques C."/>
            <person name="Iampietro C."/>
            <person name="Lluch J."/>
            <person name="Castinel A."/>
            <person name="Donnadieu C."/>
            <person name="Desvignes T."/>
            <person name="Floi Bucao C."/>
            <person name="Jouanno E."/>
            <person name="Wen M."/>
            <person name="Mejri S."/>
            <person name="Dirks R."/>
            <person name="Jansen H."/>
            <person name="Henkel C."/>
            <person name="Chen W.J."/>
            <person name="Zahm M."/>
            <person name="Cabau C."/>
            <person name="Klopp C."/>
            <person name="Thompson A.W."/>
            <person name="Robinson-Rechavi M."/>
            <person name="Braasch I."/>
            <person name="Lecointre G."/>
            <person name="Bobe J."/>
            <person name="Postlethwait J.H."/>
            <person name="Berthelot C."/>
            <person name="Roest Crollius H."/>
            <person name="Guiguen Y."/>
        </authorList>
    </citation>
    <scope>NUCLEOTIDE SEQUENCE</scope>
    <source>
        <strain evidence="1">NC1722</strain>
    </source>
</reference>
<proteinExistence type="predicted"/>
<organism evidence="1 2">
    <name type="scientific">Aldrovandia affinis</name>
    <dbReference type="NCBI Taxonomy" id="143900"/>
    <lineage>
        <taxon>Eukaryota</taxon>
        <taxon>Metazoa</taxon>
        <taxon>Chordata</taxon>
        <taxon>Craniata</taxon>
        <taxon>Vertebrata</taxon>
        <taxon>Euteleostomi</taxon>
        <taxon>Actinopterygii</taxon>
        <taxon>Neopterygii</taxon>
        <taxon>Teleostei</taxon>
        <taxon>Notacanthiformes</taxon>
        <taxon>Halosauridae</taxon>
        <taxon>Aldrovandia</taxon>
    </lineage>
</organism>
<comment type="caution">
    <text evidence="1">The sequence shown here is derived from an EMBL/GenBank/DDBJ whole genome shotgun (WGS) entry which is preliminary data.</text>
</comment>
<evidence type="ECO:0000313" key="2">
    <source>
        <dbReference type="Proteomes" id="UP001221898"/>
    </source>
</evidence>
<sequence>MGTEICPIPCSYCMAPGEGGVRVAGHYLTIAPTFTDKVTWSHDDWIPSDNGMLESLDLIERAVKAKLCMLRLLCTPQVNDLTRPVVMYKIPSMKSCFKFLLAARVGKAIRPTIVAYRQTIGFCISVIALCCV</sequence>
<evidence type="ECO:0000313" key="1">
    <source>
        <dbReference type="EMBL" id="KAJ8404514.1"/>
    </source>
</evidence>
<keyword evidence="2" id="KW-1185">Reference proteome</keyword>
<dbReference type="EMBL" id="JAINUG010000053">
    <property type="protein sequence ID" value="KAJ8404514.1"/>
    <property type="molecule type" value="Genomic_DNA"/>
</dbReference>
<gene>
    <name evidence="1" type="ORF">AAFF_G00337810</name>
</gene>
<accession>A0AAD7SKX7</accession>
<dbReference type="AlphaFoldDB" id="A0AAD7SKX7"/>
<protein>
    <submittedName>
        <fullName evidence="1">Uncharacterized protein</fullName>
    </submittedName>
</protein>